<dbReference type="EMBL" id="JASPKZ010008774">
    <property type="protein sequence ID" value="KAJ9579013.1"/>
    <property type="molecule type" value="Genomic_DNA"/>
</dbReference>
<proteinExistence type="predicted"/>
<gene>
    <name evidence="1" type="ORF">L9F63_024881</name>
</gene>
<reference evidence="1" key="2">
    <citation type="submission" date="2023-05" db="EMBL/GenBank/DDBJ databases">
        <authorList>
            <person name="Fouks B."/>
        </authorList>
    </citation>
    <scope>NUCLEOTIDE SEQUENCE</scope>
    <source>
        <strain evidence="1">Stay&amp;Tobe</strain>
        <tissue evidence="1">Testes</tissue>
    </source>
</reference>
<protein>
    <submittedName>
        <fullName evidence="1">Uncharacterized protein</fullName>
    </submittedName>
</protein>
<keyword evidence="2" id="KW-1185">Reference proteome</keyword>
<accession>A0AAD8E6E0</accession>
<dbReference type="PANTHER" id="PTHR46409">
    <property type="entry name" value="HTH PSQ-TYPE DOMAIN-CONTAINING PROTEIN"/>
    <property type="match status" value="1"/>
</dbReference>
<comment type="caution">
    <text evidence="1">The sequence shown here is derived from an EMBL/GenBank/DDBJ whole genome shotgun (WGS) entry which is preliminary data.</text>
</comment>
<organism evidence="1 2">
    <name type="scientific">Diploptera punctata</name>
    <name type="common">Pacific beetle cockroach</name>
    <dbReference type="NCBI Taxonomy" id="6984"/>
    <lineage>
        <taxon>Eukaryota</taxon>
        <taxon>Metazoa</taxon>
        <taxon>Ecdysozoa</taxon>
        <taxon>Arthropoda</taxon>
        <taxon>Hexapoda</taxon>
        <taxon>Insecta</taxon>
        <taxon>Pterygota</taxon>
        <taxon>Neoptera</taxon>
        <taxon>Polyneoptera</taxon>
        <taxon>Dictyoptera</taxon>
        <taxon>Blattodea</taxon>
        <taxon>Blaberoidea</taxon>
        <taxon>Blaberidae</taxon>
        <taxon>Diplopterinae</taxon>
        <taxon>Diploptera</taxon>
    </lineage>
</organism>
<evidence type="ECO:0000313" key="1">
    <source>
        <dbReference type="EMBL" id="KAJ9579013.1"/>
    </source>
</evidence>
<sequence>MVYCQTSKYYVDGPKLVYQALQYARYLPKPLLDVVDPVIKRNGCFTHSEHSLLAMTQDYKKHIRELGRRRILKARQIDARRKTVRTFTPPKINFNAQENSEIINWMDCELPSPPLFTEIRDDEI</sequence>
<dbReference type="PANTHER" id="PTHR46409:SF1">
    <property type="entry name" value="HTH PSQ-TYPE DOMAIN-CONTAINING PROTEIN"/>
    <property type="match status" value="1"/>
</dbReference>
<dbReference type="AlphaFoldDB" id="A0AAD8E6E0"/>
<name>A0AAD8E6E0_DIPPU</name>
<evidence type="ECO:0000313" key="2">
    <source>
        <dbReference type="Proteomes" id="UP001233999"/>
    </source>
</evidence>
<reference evidence="1" key="1">
    <citation type="journal article" date="2023" name="IScience">
        <title>Live-bearing cockroach genome reveals convergent evolutionary mechanisms linked to viviparity in insects and beyond.</title>
        <authorList>
            <person name="Fouks B."/>
            <person name="Harrison M.C."/>
            <person name="Mikhailova A.A."/>
            <person name="Marchal E."/>
            <person name="English S."/>
            <person name="Carruthers M."/>
            <person name="Jennings E.C."/>
            <person name="Chiamaka E.L."/>
            <person name="Frigard R.A."/>
            <person name="Pippel M."/>
            <person name="Attardo G.M."/>
            <person name="Benoit J.B."/>
            <person name="Bornberg-Bauer E."/>
            <person name="Tobe S.S."/>
        </authorList>
    </citation>
    <scope>NUCLEOTIDE SEQUENCE</scope>
    <source>
        <strain evidence="1">Stay&amp;Tobe</strain>
    </source>
</reference>
<dbReference type="Proteomes" id="UP001233999">
    <property type="component" value="Unassembled WGS sequence"/>
</dbReference>